<sequence>MQSMSVRPEQVIALSGQIRNGASGIRTRLDELESQVNALRSSWDGEAQTAYDQAQAQWTQSITRLNELLQQIAGKTDEIAQGYTSTDKSAAGRFV</sequence>
<evidence type="ECO:0000313" key="3">
    <source>
        <dbReference type="Proteomes" id="UP000186456"/>
    </source>
</evidence>
<reference evidence="2 3" key="1">
    <citation type="submission" date="2016-10" db="EMBL/GenBank/DDBJ databases">
        <authorList>
            <person name="de Groot N.N."/>
        </authorList>
    </citation>
    <scope>NUCLEOTIDE SEQUENCE [LARGE SCALE GENOMIC DNA]</scope>
    <source>
        <strain evidence="2 3">StLB037</strain>
    </source>
</reference>
<protein>
    <recommendedName>
        <fullName evidence="1">ESAT-6-like protein</fullName>
    </recommendedName>
</protein>
<organism evidence="2 3">
    <name type="scientific">Microbacterium testaceum (strain StLB037)</name>
    <dbReference type="NCBI Taxonomy" id="979556"/>
    <lineage>
        <taxon>Bacteria</taxon>
        <taxon>Bacillati</taxon>
        <taxon>Actinomycetota</taxon>
        <taxon>Actinomycetes</taxon>
        <taxon>Micrococcales</taxon>
        <taxon>Microbacteriaceae</taxon>
        <taxon>Microbacterium</taxon>
    </lineage>
</organism>
<dbReference type="RefSeq" id="WP_225310219.1">
    <property type="nucleotide sequence ID" value="NZ_FNJN01000005.1"/>
</dbReference>
<comment type="similarity">
    <text evidence="1">Belongs to the WXG100 family.</text>
</comment>
<dbReference type="InterPro" id="IPR010310">
    <property type="entry name" value="T7SS_ESAT-6-like"/>
</dbReference>
<evidence type="ECO:0000313" key="2">
    <source>
        <dbReference type="EMBL" id="SDP18260.1"/>
    </source>
</evidence>
<proteinExistence type="inferred from homology"/>
<dbReference type="SUPFAM" id="SSF140453">
    <property type="entry name" value="EsxAB dimer-like"/>
    <property type="match status" value="1"/>
</dbReference>
<dbReference type="AlphaFoldDB" id="A0A1H0QM28"/>
<dbReference type="Proteomes" id="UP000186456">
    <property type="component" value="Unassembled WGS sequence"/>
</dbReference>
<dbReference type="Pfam" id="PF06013">
    <property type="entry name" value="WXG100"/>
    <property type="match status" value="1"/>
</dbReference>
<accession>A0A1H0QM28</accession>
<name>A0A1H0QM28_MICTS</name>
<dbReference type="Gene3D" id="1.10.287.1060">
    <property type="entry name" value="ESAT-6-like"/>
    <property type="match status" value="1"/>
</dbReference>
<dbReference type="InterPro" id="IPR036689">
    <property type="entry name" value="ESAT-6-like_sf"/>
</dbReference>
<evidence type="ECO:0000256" key="1">
    <source>
        <dbReference type="RuleBase" id="RU362001"/>
    </source>
</evidence>
<dbReference type="NCBIfam" id="TIGR03930">
    <property type="entry name" value="WXG100_ESAT6"/>
    <property type="match status" value="1"/>
</dbReference>
<dbReference type="EMBL" id="FNJN01000005">
    <property type="protein sequence ID" value="SDP18260.1"/>
    <property type="molecule type" value="Genomic_DNA"/>
</dbReference>
<gene>
    <name evidence="2" type="ORF">SAMN04487788_2413</name>
</gene>